<evidence type="ECO:0000256" key="1">
    <source>
        <dbReference type="SAM" id="Phobius"/>
    </source>
</evidence>
<dbReference type="InterPro" id="IPR036259">
    <property type="entry name" value="MFS_trans_sf"/>
</dbReference>
<proteinExistence type="predicted"/>
<reference evidence="3" key="1">
    <citation type="submission" date="2017-04" db="EMBL/GenBank/DDBJ databases">
        <authorList>
            <person name="Varghese N."/>
            <person name="Submissions S."/>
        </authorList>
    </citation>
    <scope>NUCLEOTIDE SEQUENCE [LARGE SCALE GENOMIC DNA]</scope>
    <source>
        <strain evidence="3">DSM 9293</strain>
    </source>
</reference>
<feature type="transmembrane region" description="Helical" evidence="1">
    <location>
        <begin position="351"/>
        <end position="373"/>
    </location>
</feature>
<sequence length="381" mass="42303">MTQSKLWQSTPFWALSLGLFLNSYIYGVAASQAVWLKGHTVLLLAWGPLLLALGIGLGGVLADYLGRLKLLMGTPVLYISGSLLILWRPHILGLLIGSALLLIAGGIESNTLLTYAQELITPSLRVQALYTELNFVNLGGFVLAIYTWIAPKLPAPFRQNAVAIVPLLLSVLSWVVRSQLVESASWECHRGQNMTYPQFLKFFPRLLVSSVFSLTNTSGFSLLTYAFGTVFFPRIFPVFLLISTGTAVMIGLSAPIVAKWPVNRFLVYAYLLAAVSATAVRLHPNPQGRHFWLFIITLSAGTSLSYLGEDTFKSAHWPDFYRSRFTAISRIIGLIGYILILWALNRQPFNTFLTVIAGLWWIGFLSALVWHVFYGTVLVQE</sequence>
<evidence type="ECO:0008006" key="4">
    <source>
        <dbReference type="Google" id="ProtNLM"/>
    </source>
</evidence>
<keyword evidence="3" id="KW-1185">Reference proteome</keyword>
<protein>
    <recommendedName>
        <fullName evidence="4">MFS transporter</fullName>
    </recommendedName>
</protein>
<evidence type="ECO:0000313" key="3">
    <source>
        <dbReference type="Proteomes" id="UP000192660"/>
    </source>
</evidence>
<feature type="transmembrane region" description="Helical" evidence="1">
    <location>
        <begin position="265"/>
        <end position="284"/>
    </location>
</feature>
<organism evidence="2 3">
    <name type="scientific">Sulfobacillus thermosulfidooxidans (strain DSM 9293 / VKM B-1269 / AT-1)</name>
    <dbReference type="NCBI Taxonomy" id="929705"/>
    <lineage>
        <taxon>Bacteria</taxon>
        <taxon>Bacillati</taxon>
        <taxon>Bacillota</taxon>
        <taxon>Clostridia</taxon>
        <taxon>Eubacteriales</taxon>
        <taxon>Clostridiales Family XVII. Incertae Sedis</taxon>
        <taxon>Sulfobacillus</taxon>
    </lineage>
</organism>
<dbReference type="OrthoDB" id="7066727at2"/>
<name>A0A1W1WH09_SULTA</name>
<keyword evidence="1" id="KW-0472">Membrane</keyword>
<feature type="transmembrane region" description="Helical" evidence="1">
    <location>
        <begin position="128"/>
        <end position="149"/>
    </location>
</feature>
<feature type="transmembrane region" description="Helical" evidence="1">
    <location>
        <begin position="68"/>
        <end position="87"/>
    </location>
</feature>
<evidence type="ECO:0000313" key="2">
    <source>
        <dbReference type="EMBL" id="SMC05588.1"/>
    </source>
</evidence>
<dbReference type="RefSeq" id="WP_084661633.1">
    <property type="nucleotide sequence ID" value="NZ_FWWY01000001.1"/>
</dbReference>
<gene>
    <name evidence="2" type="ORF">SAMN00768000_2328</name>
</gene>
<feature type="transmembrane region" description="Helical" evidence="1">
    <location>
        <begin position="290"/>
        <end position="307"/>
    </location>
</feature>
<feature type="transmembrane region" description="Helical" evidence="1">
    <location>
        <begin position="93"/>
        <end position="116"/>
    </location>
</feature>
<feature type="transmembrane region" description="Helical" evidence="1">
    <location>
        <begin position="327"/>
        <end position="345"/>
    </location>
</feature>
<dbReference type="AlphaFoldDB" id="A0A1W1WH09"/>
<keyword evidence="1" id="KW-0812">Transmembrane</keyword>
<dbReference type="EMBL" id="FWWY01000001">
    <property type="protein sequence ID" value="SMC05588.1"/>
    <property type="molecule type" value="Genomic_DNA"/>
</dbReference>
<dbReference type="Gene3D" id="1.20.1250.20">
    <property type="entry name" value="MFS general substrate transporter like domains"/>
    <property type="match status" value="1"/>
</dbReference>
<dbReference type="Proteomes" id="UP000192660">
    <property type="component" value="Unassembled WGS sequence"/>
</dbReference>
<feature type="transmembrane region" description="Helical" evidence="1">
    <location>
        <begin position="41"/>
        <end position="61"/>
    </location>
</feature>
<feature type="transmembrane region" description="Helical" evidence="1">
    <location>
        <begin position="235"/>
        <end position="258"/>
    </location>
</feature>
<dbReference type="SUPFAM" id="SSF103473">
    <property type="entry name" value="MFS general substrate transporter"/>
    <property type="match status" value="1"/>
</dbReference>
<feature type="transmembrane region" description="Helical" evidence="1">
    <location>
        <begin position="12"/>
        <end position="35"/>
    </location>
</feature>
<keyword evidence="1" id="KW-1133">Transmembrane helix</keyword>
<feature type="transmembrane region" description="Helical" evidence="1">
    <location>
        <begin position="202"/>
        <end position="223"/>
    </location>
</feature>
<accession>A0A1W1WH09</accession>